<sequence>MVILAYYFPSFGLMQEPVSLEEIANYGVSGIFFFYGLKLSTDKLKQGLSNWKMHIVIQLTTFVLFPLIALLVKPLFAGEDENLWLGLFYLAALPSTVSSSVVMVSIANGNVPAAIFNASISSLIGLFMTPLWVGLFIVADTGNFDVWSIIGKLCLQVLLPLAIGMLLNKRLGWFADKYKTALKTFDQSIILIIIYTSFCKSFALNLFKDLSFIELILLMAGLLGLFFVVILITNSISKLLGFSKADNITVMFCGSKKSLVHGTVMSKVLFTQSSIVGIILLPLMIYHALQLIAASVMAQRLAKE</sequence>
<protein>
    <submittedName>
        <fullName evidence="2">Bile acid:sodium symporter</fullName>
    </submittedName>
</protein>
<dbReference type="PIRSF" id="PIRSF026166">
    <property type="entry name" value="UCP026166"/>
    <property type="match status" value="1"/>
</dbReference>
<dbReference type="PANTHER" id="PTHR18640:SF5">
    <property type="entry name" value="SODIUM_BILE ACID COTRANSPORTER 7"/>
    <property type="match status" value="1"/>
</dbReference>
<feature type="transmembrane region" description="Helical" evidence="1">
    <location>
        <begin position="53"/>
        <end position="72"/>
    </location>
</feature>
<dbReference type="Gene3D" id="1.20.1530.20">
    <property type="match status" value="1"/>
</dbReference>
<keyword evidence="1" id="KW-1133">Transmembrane helix</keyword>
<feature type="transmembrane region" description="Helical" evidence="1">
    <location>
        <begin position="213"/>
        <end position="234"/>
    </location>
</feature>
<feature type="transmembrane region" description="Helical" evidence="1">
    <location>
        <begin position="114"/>
        <end position="137"/>
    </location>
</feature>
<feature type="transmembrane region" description="Helical" evidence="1">
    <location>
        <begin position="149"/>
        <end position="167"/>
    </location>
</feature>
<feature type="transmembrane region" description="Helical" evidence="1">
    <location>
        <begin position="188"/>
        <end position="207"/>
    </location>
</feature>
<dbReference type="OrthoDB" id="9792271at2"/>
<dbReference type="InterPro" id="IPR038770">
    <property type="entry name" value="Na+/solute_symporter_sf"/>
</dbReference>
<evidence type="ECO:0000256" key="1">
    <source>
        <dbReference type="SAM" id="Phobius"/>
    </source>
</evidence>
<evidence type="ECO:0000313" key="2">
    <source>
        <dbReference type="EMBL" id="RYU94182.1"/>
    </source>
</evidence>
<keyword evidence="1" id="KW-0812">Transmembrane</keyword>
<feature type="transmembrane region" description="Helical" evidence="1">
    <location>
        <begin position="275"/>
        <end position="298"/>
    </location>
</feature>
<reference evidence="2 3" key="1">
    <citation type="submission" date="2019-02" db="EMBL/GenBank/DDBJ databases">
        <title>Bacterial novel species Emticicia sp. 17J42-9 isolated from soil.</title>
        <authorList>
            <person name="Jung H.-Y."/>
        </authorList>
    </citation>
    <scope>NUCLEOTIDE SEQUENCE [LARGE SCALE GENOMIC DNA]</scope>
    <source>
        <strain evidence="2 3">17J42-9</strain>
    </source>
</reference>
<comment type="caution">
    <text evidence="2">The sequence shown here is derived from an EMBL/GenBank/DDBJ whole genome shotgun (WGS) entry which is preliminary data.</text>
</comment>
<dbReference type="AlphaFoldDB" id="A0A4Q5LWU3"/>
<dbReference type="GO" id="GO:0005886">
    <property type="term" value="C:plasma membrane"/>
    <property type="evidence" value="ECO:0007669"/>
    <property type="project" value="TreeGrafter"/>
</dbReference>
<evidence type="ECO:0000313" key="3">
    <source>
        <dbReference type="Proteomes" id="UP000293162"/>
    </source>
</evidence>
<feature type="transmembrane region" description="Helical" evidence="1">
    <location>
        <begin position="84"/>
        <end position="107"/>
    </location>
</feature>
<dbReference type="Pfam" id="PF13593">
    <property type="entry name" value="SBF_like"/>
    <property type="match status" value="1"/>
</dbReference>
<keyword evidence="3" id="KW-1185">Reference proteome</keyword>
<dbReference type="InterPro" id="IPR016833">
    <property type="entry name" value="Put_Na-Bile_cotransptr"/>
</dbReference>
<dbReference type="PANTHER" id="PTHR18640">
    <property type="entry name" value="SOLUTE CARRIER FAMILY 10 MEMBER 7"/>
    <property type="match status" value="1"/>
</dbReference>
<name>A0A4Q5LWU3_9BACT</name>
<dbReference type="EMBL" id="SEWF01000030">
    <property type="protein sequence ID" value="RYU94182.1"/>
    <property type="molecule type" value="Genomic_DNA"/>
</dbReference>
<organism evidence="2 3">
    <name type="scientific">Emticicia agri</name>
    <dbReference type="NCBI Taxonomy" id="2492393"/>
    <lineage>
        <taxon>Bacteria</taxon>
        <taxon>Pseudomonadati</taxon>
        <taxon>Bacteroidota</taxon>
        <taxon>Cytophagia</taxon>
        <taxon>Cytophagales</taxon>
        <taxon>Leadbetterellaceae</taxon>
        <taxon>Emticicia</taxon>
    </lineage>
</organism>
<accession>A0A4Q5LWU3</accession>
<keyword evidence="1" id="KW-0472">Membrane</keyword>
<gene>
    <name evidence="2" type="ORF">EWM59_18530</name>
</gene>
<dbReference type="Proteomes" id="UP000293162">
    <property type="component" value="Unassembled WGS sequence"/>
</dbReference>
<proteinExistence type="predicted"/>